<evidence type="ECO:0000256" key="2">
    <source>
        <dbReference type="SAM" id="MobiDB-lite"/>
    </source>
</evidence>
<dbReference type="GO" id="GO:0016740">
    <property type="term" value="F:transferase activity"/>
    <property type="evidence" value="ECO:0007669"/>
    <property type="project" value="UniProtKB-KW"/>
</dbReference>
<feature type="region of interest" description="Disordered" evidence="2">
    <location>
        <begin position="382"/>
        <end position="411"/>
    </location>
</feature>
<dbReference type="GO" id="GO:0006281">
    <property type="term" value="P:DNA repair"/>
    <property type="evidence" value="ECO:0007669"/>
    <property type="project" value="InterPro"/>
</dbReference>
<dbReference type="EMBL" id="JH603170">
    <property type="protein sequence ID" value="EIC20626.1"/>
    <property type="molecule type" value="Genomic_DNA"/>
</dbReference>
<dbReference type="InterPro" id="IPR001126">
    <property type="entry name" value="UmuC"/>
</dbReference>
<dbReference type="AlphaFoldDB" id="H8Z5X6"/>
<reference evidence="4 5" key="2">
    <citation type="submission" date="2011-11" db="EMBL/GenBank/DDBJ databases">
        <authorList>
            <consortium name="US DOE Joint Genome Institute"/>
            <person name="Lucas S."/>
            <person name="Han J."/>
            <person name="Lapidus A."/>
            <person name="Cheng J.-F."/>
            <person name="Goodwin L."/>
            <person name="Pitluck S."/>
            <person name="Peters L."/>
            <person name="Ovchinnikova G."/>
            <person name="Zhang X."/>
            <person name="Detter J.C."/>
            <person name="Han C."/>
            <person name="Tapia R."/>
            <person name="Land M."/>
            <person name="Hauser L."/>
            <person name="Kyrpides N."/>
            <person name="Ivanova N."/>
            <person name="Pagani I."/>
            <person name="Vogl K."/>
            <person name="Liu Z."/>
            <person name="Overmann J."/>
            <person name="Frigaard N.-U."/>
            <person name="Bryant D."/>
            <person name="Woyke T."/>
        </authorList>
    </citation>
    <scope>NUCLEOTIDE SEQUENCE [LARGE SCALE GENOMIC DNA]</scope>
    <source>
        <strain evidence="4 5">970</strain>
    </source>
</reference>
<dbReference type="eggNOG" id="COG0389">
    <property type="taxonomic scope" value="Bacteria"/>
</dbReference>
<name>H8Z5X6_9GAMM</name>
<evidence type="ECO:0000313" key="5">
    <source>
        <dbReference type="Proteomes" id="UP000002964"/>
    </source>
</evidence>
<dbReference type="InterPro" id="IPR043502">
    <property type="entry name" value="DNA/RNA_pol_sf"/>
</dbReference>
<dbReference type="InterPro" id="IPR050356">
    <property type="entry name" value="SulA_CellDiv_inhibitor"/>
</dbReference>
<keyword evidence="4" id="KW-0808">Transferase</keyword>
<proteinExistence type="predicted"/>
<dbReference type="PANTHER" id="PTHR35369:SF2">
    <property type="entry name" value="BLR3025 PROTEIN"/>
    <property type="match status" value="1"/>
</dbReference>
<dbReference type="RefSeq" id="WP_009151029.1">
    <property type="nucleotide sequence ID" value="NZ_CP121471.1"/>
</dbReference>
<protein>
    <submittedName>
        <fullName evidence="4">Nucleotidyltransferase/DNA polymerase involved in DNA repair</fullName>
    </submittedName>
</protein>
<dbReference type="Proteomes" id="UP000002964">
    <property type="component" value="Unassembled WGS sequence"/>
</dbReference>
<gene>
    <name evidence="4" type="ORF">Thi970DRAFT_04280</name>
</gene>
<dbReference type="CDD" id="cd03468">
    <property type="entry name" value="PolY_like"/>
    <property type="match status" value="1"/>
</dbReference>
<dbReference type="PANTHER" id="PTHR35369">
    <property type="entry name" value="BLR3025 PROTEIN-RELATED"/>
    <property type="match status" value="1"/>
</dbReference>
<dbReference type="HOGENOM" id="CLU_028184_0_1_6"/>
<dbReference type="STRING" id="631362.Thi970DRAFT_04280"/>
<evidence type="ECO:0000259" key="3">
    <source>
        <dbReference type="Pfam" id="PF00817"/>
    </source>
</evidence>
<dbReference type="OrthoDB" id="5298951at2"/>
<evidence type="ECO:0000313" key="4">
    <source>
        <dbReference type="EMBL" id="EIC20626.1"/>
    </source>
</evidence>
<dbReference type="Pfam" id="PF00817">
    <property type="entry name" value="IMS"/>
    <property type="match status" value="1"/>
</dbReference>
<sequence>MLPSCWLAVSFPALPLEVYQRAWGEQRPLAITDGARVIACNPAARAVGVRAGLARLAALALSAELCTRPRRPALERAALERLAAWALAFSDQVSVAPPRALVLEAGRSLKLFGGAQAFYRAVVEAAAALGYQAQVCMAPTPGGALLLAAWGCEEILVRPEDLRRRLAALPPLALGLNARAQADCQRMGLGCIGDLLALPRAGLALRFGTALVDRLEAVLGEKPDPRLPFVPPDRFHGELELPVEIQETDALIFACRRLLAELCRLLQARQAVVSMLYWTWLHAEGQSTALRLGSARPEADLESWTWLLRARLAAAPVVAPVRAIVLASDPFQMITLHTGDLFAHHEGSRHYGADLLDRLRARLGEEAVKTLALVDDHRPERAWRWMKPSSPPGDDDRPGGQPADLQPISGRGRDERPLWLLQQPLRLRLRDGCLWLADSAAAAMLPGLARAQPLRFSGGRERIETGWWDAHPVARDYFSVQAANGERFWVYRRLAGDSTPGHGRPAQAPGGEVHAGWYLHGAFGL</sequence>
<dbReference type="SUPFAM" id="SSF56672">
    <property type="entry name" value="DNA/RNA polymerases"/>
    <property type="match status" value="1"/>
</dbReference>
<keyword evidence="1" id="KW-0227">DNA damage</keyword>
<organism evidence="4 5">
    <name type="scientific">Thiorhodovibrio frisius</name>
    <dbReference type="NCBI Taxonomy" id="631362"/>
    <lineage>
        <taxon>Bacteria</taxon>
        <taxon>Pseudomonadati</taxon>
        <taxon>Pseudomonadota</taxon>
        <taxon>Gammaproteobacteria</taxon>
        <taxon>Chromatiales</taxon>
        <taxon>Chromatiaceae</taxon>
        <taxon>Thiorhodovibrio</taxon>
    </lineage>
</organism>
<keyword evidence="5" id="KW-1185">Reference proteome</keyword>
<feature type="domain" description="UmuC" evidence="3">
    <location>
        <begin position="25"/>
        <end position="145"/>
    </location>
</feature>
<accession>H8Z5X6</accession>
<reference evidence="5" key="1">
    <citation type="submission" date="2011-06" db="EMBL/GenBank/DDBJ databases">
        <authorList>
            <consortium name="US DOE Joint Genome Institute (JGI-PGF)"/>
            <person name="Lucas S."/>
            <person name="Han J."/>
            <person name="Lapidus A."/>
            <person name="Cheng J.-F."/>
            <person name="Goodwin L."/>
            <person name="Pitluck S."/>
            <person name="Peters L."/>
            <person name="Land M.L."/>
            <person name="Hauser L."/>
            <person name="Vogl K."/>
            <person name="Liu Z."/>
            <person name="Overmann J."/>
            <person name="Frigaard N.-U."/>
            <person name="Bryant D.A."/>
            <person name="Woyke T.J."/>
        </authorList>
    </citation>
    <scope>NUCLEOTIDE SEQUENCE [LARGE SCALE GENOMIC DNA]</scope>
    <source>
        <strain evidence="5">970</strain>
    </source>
</reference>
<evidence type="ECO:0000256" key="1">
    <source>
        <dbReference type="ARBA" id="ARBA00022763"/>
    </source>
</evidence>